<evidence type="ECO:0000256" key="6">
    <source>
        <dbReference type="ARBA" id="ARBA00022822"/>
    </source>
</evidence>
<dbReference type="Pfam" id="PF00591">
    <property type="entry name" value="Glycos_transf_3"/>
    <property type="match status" value="1"/>
</dbReference>
<dbReference type="EMBL" id="UINC01002515">
    <property type="protein sequence ID" value="SUZ97494.1"/>
    <property type="molecule type" value="Genomic_DNA"/>
</dbReference>
<dbReference type="Gene3D" id="1.20.970.10">
    <property type="entry name" value="Transferase, Pyrimidine Nucleoside Phosphorylase, Chain C"/>
    <property type="match status" value="1"/>
</dbReference>
<keyword evidence="7" id="KW-0057">Aromatic amino acid biosynthesis</keyword>
<dbReference type="InterPro" id="IPR000312">
    <property type="entry name" value="Glycosyl_Trfase_fam3"/>
</dbReference>
<dbReference type="HAMAP" id="MF_00211">
    <property type="entry name" value="TrpD"/>
    <property type="match status" value="1"/>
</dbReference>
<protein>
    <recommendedName>
        <fullName evidence="2">anthranilate phosphoribosyltransferase</fullName>
        <ecNumber evidence="2">2.4.2.18</ecNumber>
    </recommendedName>
</protein>
<evidence type="ECO:0000256" key="2">
    <source>
        <dbReference type="ARBA" id="ARBA00011948"/>
    </source>
</evidence>
<keyword evidence="4" id="KW-0328">Glycosyltransferase</keyword>
<evidence type="ECO:0000256" key="5">
    <source>
        <dbReference type="ARBA" id="ARBA00022679"/>
    </source>
</evidence>
<dbReference type="FunFam" id="3.40.1030.10:FF:000002">
    <property type="entry name" value="Anthranilate phosphoribosyltransferase"/>
    <property type="match status" value="1"/>
</dbReference>
<dbReference type="Gene3D" id="3.40.1030.10">
    <property type="entry name" value="Nucleoside phosphorylase/phosphoribosyltransferase catalytic domain"/>
    <property type="match status" value="1"/>
</dbReference>
<dbReference type="InterPro" id="IPR035902">
    <property type="entry name" value="Nuc_phospho_transferase"/>
</dbReference>
<dbReference type="GO" id="GO:0005829">
    <property type="term" value="C:cytosol"/>
    <property type="evidence" value="ECO:0007669"/>
    <property type="project" value="TreeGrafter"/>
</dbReference>
<evidence type="ECO:0000256" key="7">
    <source>
        <dbReference type="ARBA" id="ARBA00023141"/>
    </source>
</evidence>
<dbReference type="PANTHER" id="PTHR43285:SF2">
    <property type="entry name" value="ANTHRANILATE PHOSPHORIBOSYLTRANSFERASE"/>
    <property type="match status" value="1"/>
</dbReference>
<keyword evidence="5" id="KW-0808">Transferase</keyword>
<sequence>MSGEFDDPQIAGFLMALRAKGETVDEITGFAQAMRDIMVTVPLDFPAIDMCGTGGDALGTFNISTTATFVVAGAGVHVAKHGNRSMTSKSGSADVLQALGIAIDKSVEESTKDIEEIGLGFMFAPAYHPAMKHAIGARKALATRTVFNILGPLCNPAEVKAQAMGIFHPDLTEAQAHVLKALGSTDVMVFHGRDGLDEISTTDTTKISQMQNGENINTYEFDSIELGLNRVSLDELQGGEPIENAEIIKSILNGEKGPKRDIVLLNAAAGIVVGGQAETLKDGLESAKESVDSGVALNILNQLAG</sequence>
<dbReference type="PANTHER" id="PTHR43285">
    <property type="entry name" value="ANTHRANILATE PHOSPHORIBOSYLTRANSFERASE"/>
    <property type="match status" value="1"/>
</dbReference>
<evidence type="ECO:0000259" key="8">
    <source>
        <dbReference type="Pfam" id="PF00591"/>
    </source>
</evidence>
<evidence type="ECO:0000313" key="10">
    <source>
        <dbReference type="EMBL" id="SUZ97494.1"/>
    </source>
</evidence>
<dbReference type="AlphaFoldDB" id="A0A381S216"/>
<name>A0A381S216_9ZZZZ</name>
<dbReference type="InterPro" id="IPR017459">
    <property type="entry name" value="Glycosyl_Trfase_fam3_N_dom"/>
</dbReference>
<comment type="pathway">
    <text evidence="1">Amino-acid biosynthesis; L-tryptophan biosynthesis; L-tryptophan from chorismate: step 2/5.</text>
</comment>
<dbReference type="GO" id="GO:0000162">
    <property type="term" value="P:L-tryptophan biosynthetic process"/>
    <property type="evidence" value="ECO:0007669"/>
    <property type="project" value="UniProtKB-KW"/>
</dbReference>
<reference evidence="10" key="1">
    <citation type="submission" date="2018-05" db="EMBL/GenBank/DDBJ databases">
        <authorList>
            <person name="Lanie J.A."/>
            <person name="Ng W.-L."/>
            <person name="Kazmierczak K.M."/>
            <person name="Andrzejewski T.M."/>
            <person name="Davidsen T.M."/>
            <person name="Wayne K.J."/>
            <person name="Tettelin H."/>
            <person name="Glass J.I."/>
            <person name="Rusch D."/>
            <person name="Podicherti R."/>
            <person name="Tsui H.-C.T."/>
            <person name="Winkler M.E."/>
        </authorList>
    </citation>
    <scope>NUCLEOTIDE SEQUENCE</scope>
</reference>
<dbReference type="InterPro" id="IPR036320">
    <property type="entry name" value="Glycosyl_Trfase_fam3_N_dom_sf"/>
</dbReference>
<evidence type="ECO:0000256" key="4">
    <source>
        <dbReference type="ARBA" id="ARBA00022676"/>
    </source>
</evidence>
<organism evidence="10">
    <name type="scientific">marine metagenome</name>
    <dbReference type="NCBI Taxonomy" id="408172"/>
    <lineage>
        <taxon>unclassified sequences</taxon>
        <taxon>metagenomes</taxon>
        <taxon>ecological metagenomes</taxon>
    </lineage>
</organism>
<dbReference type="GO" id="GO:0004048">
    <property type="term" value="F:anthranilate phosphoribosyltransferase activity"/>
    <property type="evidence" value="ECO:0007669"/>
    <property type="project" value="UniProtKB-EC"/>
</dbReference>
<keyword evidence="3" id="KW-0028">Amino-acid biosynthesis</keyword>
<dbReference type="Pfam" id="PF02885">
    <property type="entry name" value="Glycos_trans_3N"/>
    <property type="match status" value="1"/>
</dbReference>
<keyword evidence="6" id="KW-0822">Tryptophan biosynthesis</keyword>
<dbReference type="SUPFAM" id="SSF52418">
    <property type="entry name" value="Nucleoside phosphorylase/phosphoribosyltransferase catalytic domain"/>
    <property type="match status" value="1"/>
</dbReference>
<accession>A0A381S216</accession>
<evidence type="ECO:0000256" key="3">
    <source>
        <dbReference type="ARBA" id="ARBA00022605"/>
    </source>
</evidence>
<dbReference type="NCBIfam" id="TIGR01245">
    <property type="entry name" value="trpD"/>
    <property type="match status" value="1"/>
</dbReference>
<feature type="domain" description="Glycosyl transferase family 3 N-terminal" evidence="9">
    <location>
        <begin position="1"/>
        <end position="36"/>
    </location>
</feature>
<evidence type="ECO:0000259" key="9">
    <source>
        <dbReference type="Pfam" id="PF02885"/>
    </source>
</evidence>
<gene>
    <name evidence="10" type="ORF">METZ01_LOCUS50348</name>
</gene>
<proteinExistence type="inferred from homology"/>
<dbReference type="SUPFAM" id="SSF47648">
    <property type="entry name" value="Nucleoside phosphorylase/phosphoribosyltransferase N-terminal domain"/>
    <property type="match status" value="1"/>
</dbReference>
<dbReference type="InterPro" id="IPR005940">
    <property type="entry name" value="Anthranilate_Pribosyl_Tfrase"/>
</dbReference>
<dbReference type="EC" id="2.4.2.18" evidence="2"/>
<evidence type="ECO:0000256" key="1">
    <source>
        <dbReference type="ARBA" id="ARBA00004907"/>
    </source>
</evidence>
<feature type="domain" description="Glycosyl transferase family 3" evidence="8">
    <location>
        <begin position="46"/>
        <end position="297"/>
    </location>
</feature>